<dbReference type="AlphaFoldDB" id="A0A9P0ED45"/>
<evidence type="ECO:0000256" key="1">
    <source>
        <dbReference type="SAM" id="MobiDB-lite"/>
    </source>
</evidence>
<reference evidence="2" key="1">
    <citation type="submission" date="2022-01" db="EMBL/GenBank/DDBJ databases">
        <authorList>
            <person name="King R."/>
        </authorList>
    </citation>
    <scope>NUCLEOTIDE SEQUENCE</scope>
</reference>
<feature type="region of interest" description="Disordered" evidence="1">
    <location>
        <begin position="127"/>
        <end position="180"/>
    </location>
</feature>
<proteinExistence type="predicted"/>
<dbReference type="InterPro" id="IPR011009">
    <property type="entry name" value="Kinase-like_dom_sf"/>
</dbReference>
<dbReference type="SUPFAM" id="SSF56112">
    <property type="entry name" value="Protein kinase-like (PK-like)"/>
    <property type="match status" value="1"/>
</dbReference>
<evidence type="ECO:0000313" key="3">
    <source>
        <dbReference type="Proteomes" id="UP001152798"/>
    </source>
</evidence>
<dbReference type="EMBL" id="OV725078">
    <property type="protein sequence ID" value="CAH1392907.1"/>
    <property type="molecule type" value="Genomic_DNA"/>
</dbReference>
<protein>
    <submittedName>
        <fullName evidence="2">Uncharacterized protein</fullName>
    </submittedName>
</protein>
<dbReference type="Gene3D" id="1.10.510.10">
    <property type="entry name" value="Transferase(Phosphotransferase) domain 1"/>
    <property type="match status" value="1"/>
</dbReference>
<keyword evidence="3" id="KW-1185">Reference proteome</keyword>
<feature type="compositionally biased region" description="Basic and acidic residues" evidence="1">
    <location>
        <begin position="127"/>
        <end position="137"/>
    </location>
</feature>
<organism evidence="2 3">
    <name type="scientific">Nezara viridula</name>
    <name type="common">Southern green stink bug</name>
    <name type="synonym">Cimex viridulus</name>
    <dbReference type="NCBI Taxonomy" id="85310"/>
    <lineage>
        <taxon>Eukaryota</taxon>
        <taxon>Metazoa</taxon>
        <taxon>Ecdysozoa</taxon>
        <taxon>Arthropoda</taxon>
        <taxon>Hexapoda</taxon>
        <taxon>Insecta</taxon>
        <taxon>Pterygota</taxon>
        <taxon>Neoptera</taxon>
        <taxon>Paraneoptera</taxon>
        <taxon>Hemiptera</taxon>
        <taxon>Heteroptera</taxon>
        <taxon>Panheteroptera</taxon>
        <taxon>Pentatomomorpha</taxon>
        <taxon>Pentatomoidea</taxon>
        <taxon>Pentatomidae</taxon>
        <taxon>Pentatominae</taxon>
        <taxon>Nezara</taxon>
    </lineage>
</organism>
<dbReference type="Proteomes" id="UP001152798">
    <property type="component" value="Chromosome 2"/>
</dbReference>
<gene>
    <name evidence="2" type="ORF">NEZAVI_LOCUS3656</name>
</gene>
<evidence type="ECO:0000313" key="2">
    <source>
        <dbReference type="EMBL" id="CAH1392907.1"/>
    </source>
</evidence>
<sequence length="180" mass="20946">MGDLTDIFSVQQTSPLPTFANAIIFSPSNILQHDKGFQLSDLIPRHMHIFRTNDFFTGITLPQPDVIEPLESKLPKQVQNDANLIDFLKKCLDKEPSKRWNAEELLRHRYFDHYHFKIPEPEMEEFEKLKKQRDQKSRNSSSNMINMGGALLPQLGPSPEMARNQNTTQRNHTFHHLPDI</sequence>
<accession>A0A9P0ED45</accession>
<dbReference type="OrthoDB" id="548217at2759"/>
<name>A0A9P0ED45_NEZVI</name>